<dbReference type="InterPro" id="IPR007627">
    <property type="entry name" value="RNA_pol_sigma70_r2"/>
</dbReference>
<dbReference type="InterPro" id="IPR039425">
    <property type="entry name" value="RNA_pol_sigma-70-like"/>
</dbReference>
<dbReference type="OrthoDB" id="9803470at2"/>
<dbReference type="Pfam" id="PF08281">
    <property type="entry name" value="Sigma70_r4_2"/>
    <property type="match status" value="1"/>
</dbReference>
<feature type="domain" description="RNA polymerase sigma-70 region 2" evidence="6">
    <location>
        <begin position="39"/>
        <end position="104"/>
    </location>
</feature>
<keyword evidence="3" id="KW-0731">Sigma factor</keyword>
<dbReference type="GO" id="GO:0006352">
    <property type="term" value="P:DNA-templated transcription initiation"/>
    <property type="evidence" value="ECO:0007669"/>
    <property type="project" value="InterPro"/>
</dbReference>
<sequence length="193" mass="21345">MTQRSPISKPPAGAAERIYDELLVTMIWAGDRRAMDRLAARWQPRLIRTASRYLGSGQDANAAVQEAWISILKGIHGLKDPARFAAWAYGILRRRCADMIRKATNRRSVQIELADGDSSEVTKPLDGVAIRVAFNALPADQRFAAHLFFVEGLTLAEISEAQEVPLGTAKSRLFHARRQLKTALSDPPPGDDQ</sequence>
<dbReference type="GO" id="GO:0003677">
    <property type="term" value="F:DNA binding"/>
    <property type="evidence" value="ECO:0007669"/>
    <property type="project" value="UniProtKB-KW"/>
</dbReference>
<dbReference type="SUPFAM" id="SSF88659">
    <property type="entry name" value="Sigma3 and sigma4 domains of RNA polymerase sigma factors"/>
    <property type="match status" value="1"/>
</dbReference>
<organism evidence="8 9">
    <name type="scientific">Pontixanthobacter aquaemixtae</name>
    <dbReference type="NCBI Taxonomy" id="1958940"/>
    <lineage>
        <taxon>Bacteria</taxon>
        <taxon>Pseudomonadati</taxon>
        <taxon>Pseudomonadota</taxon>
        <taxon>Alphaproteobacteria</taxon>
        <taxon>Sphingomonadales</taxon>
        <taxon>Erythrobacteraceae</taxon>
        <taxon>Pontixanthobacter</taxon>
    </lineage>
</organism>
<evidence type="ECO:0000256" key="1">
    <source>
        <dbReference type="ARBA" id="ARBA00010641"/>
    </source>
</evidence>
<proteinExistence type="inferred from homology"/>
<dbReference type="NCBIfam" id="TIGR02937">
    <property type="entry name" value="sigma70-ECF"/>
    <property type="match status" value="1"/>
</dbReference>
<dbReference type="GO" id="GO:0016987">
    <property type="term" value="F:sigma factor activity"/>
    <property type="evidence" value="ECO:0007669"/>
    <property type="project" value="UniProtKB-KW"/>
</dbReference>
<comment type="similarity">
    <text evidence="1">Belongs to the sigma-70 factor family. ECF subfamily.</text>
</comment>
<dbReference type="InterPro" id="IPR014284">
    <property type="entry name" value="RNA_pol_sigma-70_dom"/>
</dbReference>
<reference evidence="8 9" key="1">
    <citation type="submission" date="2019-12" db="EMBL/GenBank/DDBJ databases">
        <title>Genomic-based taxomic classification of the family Erythrobacteraceae.</title>
        <authorList>
            <person name="Xu L."/>
        </authorList>
    </citation>
    <scope>NUCLEOTIDE SEQUENCE [LARGE SCALE GENOMIC DNA]</scope>
    <source>
        <strain evidence="8 9">KCTC 52763</strain>
    </source>
</reference>
<dbReference type="InterPro" id="IPR036388">
    <property type="entry name" value="WH-like_DNA-bd_sf"/>
</dbReference>
<keyword evidence="2" id="KW-0805">Transcription regulation</keyword>
<gene>
    <name evidence="8" type="ORF">GRI41_02010</name>
</gene>
<keyword evidence="9" id="KW-1185">Reference proteome</keyword>
<dbReference type="CDD" id="cd06171">
    <property type="entry name" value="Sigma70_r4"/>
    <property type="match status" value="1"/>
</dbReference>
<evidence type="ECO:0000256" key="5">
    <source>
        <dbReference type="ARBA" id="ARBA00023163"/>
    </source>
</evidence>
<evidence type="ECO:0000259" key="6">
    <source>
        <dbReference type="Pfam" id="PF04542"/>
    </source>
</evidence>
<dbReference type="InterPro" id="IPR013325">
    <property type="entry name" value="RNA_pol_sigma_r2"/>
</dbReference>
<dbReference type="PANTHER" id="PTHR43133">
    <property type="entry name" value="RNA POLYMERASE ECF-TYPE SIGMA FACTO"/>
    <property type="match status" value="1"/>
</dbReference>
<feature type="domain" description="RNA polymerase sigma factor 70 region 4 type 2" evidence="7">
    <location>
        <begin position="129"/>
        <end position="180"/>
    </location>
</feature>
<dbReference type="PANTHER" id="PTHR43133:SF8">
    <property type="entry name" value="RNA POLYMERASE SIGMA FACTOR HI_1459-RELATED"/>
    <property type="match status" value="1"/>
</dbReference>
<dbReference type="Gene3D" id="1.10.10.10">
    <property type="entry name" value="Winged helix-like DNA-binding domain superfamily/Winged helix DNA-binding domain"/>
    <property type="match status" value="1"/>
</dbReference>
<dbReference type="RefSeq" id="WP_160602975.1">
    <property type="nucleotide sequence ID" value="NZ_WTYX01000001.1"/>
</dbReference>
<dbReference type="AlphaFoldDB" id="A0A844ZPC1"/>
<dbReference type="Proteomes" id="UP000442714">
    <property type="component" value="Unassembled WGS sequence"/>
</dbReference>
<accession>A0A844ZPC1</accession>
<dbReference type="Gene3D" id="1.10.1740.10">
    <property type="match status" value="1"/>
</dbReference>
<dbReference type="InterPro" id="IPR013249">
    <property type="entry name" value="RNA_pol_sigma70_r4_t2"/>
</dbReference>
<keyword evidence="4" id="KW-0238">DNA-binding</keyword>
<evidence type="ECO:0000259" key="7">
    <source>
        <dbReference type="Pfam" id="PF08281"/>
    </source>
</evidence>
<protein>
    <submittedName>
        <fullName evidence="8">Sigma-70 family RNA polymerase sigma factor</fullName>
    </submittedName>
</protein>
<evidence type="ECO:0000256" key="4">
    <source>
        <dbReference type="ARBA" id="ARBA00023125"/>
    </source>
</evidence>
<evidence type="ECO:0000256" key="3">
    <source>
        <dbReference type="ARBA" id="ARBA00023082"/>
    </source>
</evidence>
<keyword evidence="5" id="KW-0804">Transcription</keyword>
<dbReference type="EMBL" id="WTYX01000001">
    <property type="protein sequence ID" value="MXO89588.1"/>
    <property type="molecule type" value="Genomic_DNA"/>
</dbReference>
<evidence type="ECO:0000256" key="2">
    <source>
        <dbReference type="ARBA" id="ARBA00023015"/>
    </source>
</evidence>
<dbReference type="SUPFAM" id="SSF88946">
    <property type="entry name" value="Sigma2 domain of RNA polymerase sigma factors"/>
    <property type="match status" value="1"/>
</dbReference>
<name>A0A844ZPC1_9SPHN</name>
<evidence type="ECO:0000313" key="8">
    <source>
        <dbReference type="EMBL" id="MXO89588.1"/>
    </source>
</evidence>
<dbReference type="InterPro" id="IPR013324">
    <property type="entry name" value="RNA_pol_sigma_r3/r4-like"/>
</dbReference>
<evidence type="ECO:0000313" key="9">
    <source>
        <dbReference type="Proteomes" id="UP000442714"/>
    </source>
</evidence>
<comment type="caution">
    <text evidence="8">The sequence shown here is derived from an EMBL/GenBank/DDBJ whole genome shotgun (WGS) entry which is preliminary data.</text>
</comment>
<dbReference type="Pfam" id="PF04542">
    <property type="entry name" value="Sigma70_r2"/>
    <property type="match status" value="1"/>
</dbReference>